<evidence type="ECO:0000313" key="4">
    <source>
        <dbReference type="EMBL" id="CAD9824460.1"/>
    </source>
</evidence>
<feature type="region of interest" description="Disordered" evidence="1">
    <location>
        <begin position="286"/>
        <end position="307"/>
    </location>
</feature>
<organism evidence="4">
    <name type="scientific">Attheya septentrionalis</name>
    <dbReference type="NCBI Taxonomy" id="420275"/>
    <lineage>
        <taxon>Eukaryota</taxon>
        <taxon>Sar</taxon>
        <taxon>Stramenopiles</taxon>
        <taxon>Ochrophyta</taxon>
        <taxon>Bacillariophyta</taxon>
        <taxon>Coscinodiscophyceae</taxon>
        <taxon>Chaetocerotophycidae</taxon>
        <taxon>Chaetocerotales</taxon>
        <taxon>Attheyaceae</taxon>
        <taxon>Attheya</taxon>
    </lineage>
</organism>
<gene>
    <name evidence="4" type="ORF">ASEP1449_LOCUS16294</name>
</gene>
<accession>A0A7S2XSI7</accession>
<feature type="transmembrane region" description="Helical" evidence="2">
    <location>
        <begin position="109"/>
        <end position="131"/>
    </location>
</feature>
<keyword evidence="2" id="KW-1133">Transmembrane helix</keyword>
<keyword evidence="2" id="KW-0812">Transmembrane</keyword>
<dbReference type="AlphaFoldDB" id="A0A7S2XSI7"/>
<keyword evidence="3" id="KW-0732">Signal</keyword>
<dbReference type="EMBL" id="HBHQ01024179">
    <property type="protein sequence ID" value="CAD9824460.1"/>
    <property type="molecule type" value="Transcribed_RNA"/>
</dbReference>
<reference evidence="4" key="1">
    <citation type="submission" date="2021-01" db="EMBL/GenBank/DDBJ databases">
        <authorList>
            <person name="Corre E."/>
            <person name="Pelletier E."/>
            <person name="Niang G."/>
            <person name="Scheremetjew M."/>
            <person name="Finn R."/>
            <person name="Kale V."/>
            <person name="Holt S."/>
            <person name="Cochrane G."/>
            <person name="Meng A."/>
            <person name="Brown T."/>
            <person name="Cohen L."/>
        </authorList>
    </citation>
    <scope>NUCLEOTIDE SEQUENCE</scope>
    <source>
        <strain evidence="4">CCMP2084</strain>
    </source>
</reference>
<feature type="chain" id="PRO_5031108698" evidence="3">
    <location>
        <begin position="25"/>
        <end position="307"/>
    </location>
</feature>
<protein>
    <submittedName>
        <fullName evidence="4">Uncharacterized protein</fullName>
    </submittedName>
</protein>
<proteinExistence type="predicted"/>
<evidence type="ECO:0000256" key="1">
    <source>
        <dbReference type="SAM" id="MobiDB-lite"/>
    </source>
</evidence>
<evidence type="ECO:0000256" key="3">
    <source>
        <dbReference type="SAM" id="SignalP"/>
    </source>
</evidence>
<evidence type="ECO:0000256" key="2">
    <source>
        <dbReference type="SAM" id="Phobius"/>
    </source>
</evidence>
<feature type="signal peptide" evidence="3">
    <location>
        <begin position="1"/>
        <end position="24"/>
    </location>
</feature>
<sequence length="307" mass="33192">MVKRVASGLVLLLLIEVAPWIGRGIRVHAATPSKNAGLTPAFVTQSHGRDWKLGPHGRRRSMLGAALNVVPPENFASSMWTAVETFDGSTIVDPVVVSNVFWAGLKGKIISVIIGQLLAALAFAALASVVANQLPSFLTSLRNDTTTFLDTDDDDSQMRKTNTPQETLNYQQRRAISPDLGKLALSIAIDVIGSSSELVPVFGEVTDVIWAPIAGLALRSLYGGTNNILFALEFAEEILPFTDILPLATVCWVIETFYGNTSVAKALQIGDFDARRKTITIDVDASRDNSNPKLMTDGNEDEPTRRS</sequence>
<name>A0A7S2XSI7_9STRA</name>
<keyword evidence="2" id="KW-0472">Membrane</keyword>